<reference evidence="8" key="1">
    <citation type="journal article" date="2014" name="Int. J. Syst. Evol. Microbiol.">
        <title>Complete genome sequence of Corynebacterium casei LMG S-19264T (=DSM 44701T), isolated from a smear-ripened cheese.</title>
        <authorList>
            <consortium name="US DOE Joint Genome Institute (JGI-PGF)"/>
            <person name="Walter F."/>
            <person name="Albersmeier A."/>
            <person name="Kalinowski J."/>
            <person name="Ruckert C."/>
        </authorList>
    </citation>
    <scope>NUCLEOTIDE SEQUENCE</scope>
    <source>
        <strain evidence="8">CGMCC 1.12987</strain>
    </source>
</reference>
<evidence type="ECO:0000256" key="6">
    <source>
        <dbReference type="SAM" id="MobiDB-lite"/>
    </source>
</evidence>
<dbReference type="InterPro" id="IPR020590">
    <property type="entry name" value="Guanylate_kinase_CS"/>
</dbReference>
<dbReference type="EMBL" id="BMGR01000011">
    <property type="protein sequence ID" value="GGG13241.1"/>
    <property type="molecule type" value="Genomic_DNA"/>
</dbReference>
<dbReference type="SUPFAM" id="SSF52540">
    <property type="entry name" value="P-loop containing nucleoside triphosphate hydrolases"/>
    <property type="match status" value="1"/>
</dbReference>
<comment type="caution">
    <text evidence="8">The sequence shown here is derived from an EMBL/GenBank/DDBJ whole genome shotgun (WGS) entry which is preliminary data.</text>
</comment>
<dbReference type="PROSITE" id="PS00856">
    <property type="entry name" value="GUANYLATE_KINASE_1"/>
    <property type="match status" value="1"/>
</dbReference>
<protein>
    <submittedName>
        <fullName evidence="8">Guanylate kinase</fullName>
    </submittedName>
</protein>
<evidence type="ECO:0000256" key="5">
    <source>
        <dbReference type="ARBA" id="ARBA00048594"/>
    </source>
</evidence>
<dbReference type="PROSITE" id="PS50052">
    <property type="entry name" value="GUANYLATE_KINASE_2"/>
    <property type="match status" value="1"/>
</dbReference>
<gene>
    <name evidence="8" type="primary">gmk</name>
    <name evidence="8" type="ORF">GCM10010916_32720</name>
</gene>
<evidence type="ECO:0000256" key="4">
    <source>
        <dbReference type="ARBA" id="ARBA00022777"/>
    </source>
</evidence>
<keyword evidence="3" id="KW-0808">Transferase</keyword>
<dbReference type="Gene3D" id="3.40.50.300">
    <property type="entry name" value="P-loop containing nucleotide triphosphate hydrolases"/>
    <property type="match status" value="1"/>
</dbReference>
<proteinExistence type="inferred from homology"/>
<feature type="domain" description="Guanylate kinase-like" evidence="7">
    <location>
        <begin position="29"/>
        <end position="205"/>
    </location>
</feature>
<dbReference type="InterPro" id="IPR008144">
    <property type="entry name" value="Guanylate_kin-like_dom"/>
</dbReference>
<evidence type="ECO:0000256" key="1">
    <source>
        <dbReference type="ARBA" id="ARBA00003531"/>
    </source>
</evidence>
<comment type="function">
    <text evidence="1">Essential for recycling GMP and indirectly, cGMP.</text>
</comment>
<feature type="region of interest" description="Disordered" evidence="6">
    <location>
        <begin position="1"/>
        <end position="20"/>
    </location>
</feature>
<name>A0A917D8P0_9BACL</name>
<dbReference type="InterPro" id="IPR027417">
    <property type="entry name" value="P-loop_NTPase"/>
</dbReference>
<dbReference type="PANTHER" id="PTHR23117:SF13">
    <property type="entry name" value="GUANYLATE KINASE"/>
    <property type="match status" value="1"/>
</dbReference>
<dbReference type="AlphaFoldDB" id="A0A917D8P0"/>
<evidence type="ECO:0000256" key="3">
    <source>
        <dbReference type="ARBA" id="ARBA00022679"/>
    </source>
</evidence>
<accession>A0A917D8P0</accession>
<keyword evidence="9" id="KW-1185">Reference proteome</keyword>
<dbReference type="Proteomes" id="UP000644756">
    <property type="component" value="Unassembled WGS sequence"/>
</dbReference>
<comment type="similarity">
    <text evidence="2">Belongs to the guanylate kinase family.</text>
</comment>
<sequence length="209" mass="24206">MWSWSSKRRETPVPVHQPAFPANQAEKEAAVIVITGSSGSGRKKLAYQLSRETDIPYIRPYTTRVIRPNERTGIHYHFVTEEQFDGMQKNGQFFQSVQLERGKYGIASSDLMGAIQAKQAAIVVVNREGSLMFKRHFGDRAVRIFIYSTKEDVIVRMQQELTPYDVIQEYLDHFTEEVHFKRECEHRVQNSDHIATIQKIKEIIGIIKH</sequence>
<dbReference type="GO" id="GO:0004385">
    <property type="term" value="F:GMP kinase activity"/>
    <property type="evidence" value="ECO:0007669"/>
    <property type="project" value="UniProtKB-EC"/>
</dbReference>
<evidence type="ECO:0000313" key="8">
    <source>
        <dbReference type="EMBL" id="GGG13241.1"/>
    </source>
</evidence>
<dbReference type="GO" id="GO:0005829">
    <property type="term" value="C:cytosol"/>
    <property type="evidence" value="ECO:0007669"/>
    <property type="project" value="TreeGrafter"/>
</dbReference>
<dbReference type="RefSeq" id="WP_188532155.1">
    <property type="nucleotide sequence ID" value="NZ_BMGR01000011.1"/>
</dbReference>
<dbReference type="PANTHER" id="PTHR23117">
    <property type="entry name" value="GUANYLATE KINASE-RELATED"/>
    <property type="match status" value="1"/>
</dbReference>
<organism evidence="8 9">
    <name type="scientific">Paenibacillus abyssi</name>
    <dbReference type="NCBI Taxonomy" id="1340531"/>
    <lineage>
        <taxon>Bacteria</taxon>
        <taxon>Bacillati</taxon>
        <taxon>Bacillota</taxon>
        <taxon>Bacilli</taxon>
        <taxon>Bacillales</taxon>
        <taxon>Paenibacillaceae</taxon>
        <taxon>Paenibacillus</taxon>
    </lineage>
</organism>
<evidence type="ECO:0000259" key="7">
    <source>
        <dbReference type="PROSITE" id="PS50052"/>
    </source>
</evidence>
<dbReference type="SMART" id="SM00072">
    <property type="entry name" value="GuKc"/>
    <property type="match status" value="1"/>
</dbReference>
<keyword evidence="4 8" id="KW-0418">Kinase</keyword>
<dbReference type="InterPro" id="IPR008145">
    <property type="entry name" value="GK/Ca_channel_bsu"/>
</dbReference>
<evidence type="ECO:0000313" key="9">
    <source>
        <dbReference type="Proteomes" id="UP000644756"/>
    </source>
</evidence>
<reference evidence="8" key="2">
    <citation type="submission" date="2020-09" db="EMBL/GenBank/DDBJ databases">
        <authorList>
            <person name="Sun Q."/>
            <person name="Zhou Y."/>
        </authorList>
    </citation>
    <scope>NUCLEOTIDE SEQUENCE</scope>
    <source>
        <strain evidence="8">CGMCC 1.12987</strain>
    </source>
</reference>
<evidence type="ECO:0000256" key="2">
    <source>
        <dbReference type="ARBA" id="ARBA00005790"/>
    </source>
</evidence>
<dbReference type="Pfam" id="PF00625">
    <property type="entry name" value="Guanylate_kin"/>
    <property type="match status" value="1"/>
</dbReference>
<comment type="catalytic activity">
    <reaction evidence="5">
        <text>GMP + ATP = GDP + ADP</text>
        <dbReference type="Rhea" id="RHEA:20780"/>
        <dbReference type="ChEBI" id="CHEBI:30616"/>
        <dbReference type="ChEBI" id="CHEBI:58115"/>
        <dbReference type="ChEBI" id="CHEBI:58189"/>
        <dbReference type="ChEBI" id="CHEBI:456216"/>
        <dbReference type="EC" id="2.7.4.8"/>
    </reaction>
</comment>